<feature type="transmembrane region" description="Helical" evidence="1">
    <location>
        <begin position="369"/>
        <end position="386"/>
    </location>
</feature>
<keyword evidence="4" id="KW-1185">Reference proteome</keyword>
<feature type="domain" description="YdbS-like PH" evidence="2">
    <location>
        <begin position="62"/>
        <end position="140"/>
    </location>
</feature>
<feature type="domain" description="YdbS-like PH" evidence="2">
    <location>
        <begin position="241"/>
        <end position="320"/>
    </location>
</feature>
<feature type="transmembrane region" description="Helical" evidence="1">
    <location>
        <begin position="217"/>
        <end position="239"/>
    </location>
</feature>
<comment type="caution">
    <text evidence="3">The sequence shown here is derived from an EMBL/GenBank/DDBJ whole genome shotgun (WGS) entry which is preliminary data.</text>
</comment>
<keyword evidence="1" id="KW-1133">Transmembrane helix</keyword>
<keyword evidence="1" id="KW-0472">Membrane</keyword>
<dbReference type="InterPro" id="IPR014529">
    <property type="entry name" value="UCP026631"/>
</dbReference>
<protein>
    <submittedName>
        <fullName evidence="3">Putative membrane protein</fullName>
    </submittedName>
</protein>
<feature type="transmembrane region" description="Helical" evidence="1">
    <location>
        <begin position="20"/>
        <end position="37"/>
    </location>
</feature>
<dbReference type="RefSeq" id="WP_148899526.1">
    <property type="nucleotide sequence ID" value="NZ_VNHY01000004.1"/>
</dbReference>
<proteinExistence type="predicted"/>
<dbReference type="InterPro" id="IPR005182">
    <property type="entry name" value="YdbS-like_PH"/>
</dbReference>
<feature type="transmembrane region" description="Helical" evidence="1">
    <location>
        <begin position="43"/>
        <end position="65"/>
    </location>
</feature>
<accession>A0A5D3YFR1</accession>
<reference evidence="3 4" key="1">
    <citation type="submission" date="2019-07" db="EMBL/GenBank/DDBJ databases">
        <title>Genomic Encyclopedia of Archaeal and Bacterial Type Strains, Phase II (KMG-II): from individual species to whole genera.</title>
        <authorList>
            <person name="Goeker M."/>
        </authorList>
    </citation>
    <scope>NUCLEOTIDE SEQUENCE [LARGE SCALE GENOMIC DNA]</scope>
    <source>
        <strain evidence="3 4">DSM 21935</strain>
    </source>
</reference>
<dbReference type="OrthoDB" id="1049931at2"/>
<dbReference type="EMBL" id="VNHY01000004">
    <property type="protein sequence ID" value="TYP91948.1"/>
    <property type="molecule type" value="Genomic_DNA"/>
</dbReference>
<dbReference type="PANTHER" id="PTHR34473">
    <property type="entry name" value="UPF0699 TRANSMEMBRANE PROTEIN YDBS"/>
    <property type="match status" value="1"/>
</dbReference>
<dbReference type="Proteomes" id="UP000324595">
    <property type="component" value="Unassembled WGS sequence"/>
</dbReference>
<keyword evidence="1" id="KW-0812">Transmembrane</keyword>
<sequence>MFNTQRQHPVAALARSFEIIRANFFTILILLFVGNLGNEGSFTLYWIFGAFIILLIWGIISWLRFTFSADEGELKIEQGVFVHKKIYLTADRIQVIDISAGLIQRIFGLVAVEVKTAGSGSKQAKIDALSREEAERLKNLLRSNGDEVKSESKQESLSELYTLDTKDLLTAASTSGRMGVALSIVGGAFSQLDQVVSEERMIQFIQTHMPHSTSASLIVSGILVAIIIAWLFAFLSTLIKYYDFSVEVREDDLLITKGLFERKQLTIPFNRIQAVQIKEGLLRQPLGYASLVIESAGYGENEGNSNTLFPLIRKDRLNSFIEKVIPEYDVETNHRLQINRLGLRRYLLQMVWISLPLIALIWWAVPYGVFSWFILIPMLLLGYQQYRDAEVRSDDSTLVMTARLLSKTTAIIQKYRIQSAQVKQNPFQSRLDLADIIIHVASGNQGRSFKVRELTEEEAIDIKEWTAWNGTPIQKVHKDRLEE</sequence>
<evidence type="ECO:0000313" key="4">
    <source>
        <dbReference type="Proteomes" id="UP000324595"/>
    </source>
</evidence>
<dbReference type="Pfam" id="PF03703">
    <property type="entry name" value="bPH_2"/>
    <property type="match status" value="3"/>
</dbReference>
<evidence type="ECO:0000313" key="3">
    <source>
        <dbReference type="EMBL" id="TYP91948.1"/>
    </source>
</evidence>
<dbReference type="AlphaFoldDB" id="A0A5D3YFR1"/>
<dbReference type="PIRSF" id="PIRSF026631">
    <property type="entry name" value="UCP026631"/>
    <property type="match status" value="1"/>
</dbReference>
<gene>
    <name evidence="3" type="ORF">LX73_2191</name>
</gene>
<organism evidence="3 4">
    <name type="scientific">Fodinibius salinus</name>
    <dbReference type="NCBI Taxonomy" id="860790"/>
    <lineage>
        <taxon>Bacteria</taxon>
        <taxon>Pseudomonadati</taxon>
        <taxon>Balneolota</taxon>
        <taxon>Balneolia</taxon>
        <taxon>Balneolales</taxon>
        <taxon>Balneolaceae</taxon>
        <taxon>Fodinibius</taxon>
    </lineage>
</organism>
<feature type="domain" description="YdbS-like PH" evidence="2">
    <location>
        <begin position="386"/>
        <end position="465"/>
    </location>
</feature>
<name>A0A5D3YFR1_9BACT</name>
<evidence type="ECO:0000256" key="1">
    <source>
        <dbReference type="SAM" id="Phobius"/>
    </source>
</evidence>
<dbReference type="PANTHER" id="PTHR34473:SF2">
    <property type="entry name" value="UPF0699 TRANSMEMBRANE PROTEIN YDBT"/>
    <property type="match status" value="1"/>
</dbReference>
<evidence type="ECO:0000259" key="2">
    <source>
        <dbReference type="Pfam" id="PF03703"/>
    </source>
</evidence>